<feature type="signal peptide" evidence="1">
    <location>
        <begin position="1"/>
        <end position="37"/>
    </location>
</feature>
<dbReference type="AlphaFoldDB" id="A0AAN1XYC7"/>
<dbReference type="SMART" id="SM00257">
    <property type="entry name" value="LysM"/>
    <property type="match status" value="1"/>
</dbReference>
<proteinExistence type="predicted"/>
<evidence type="ECO:0000313" key="3">
    <source>
        <dbReference type="EMBL" id="BDE07624.1"/>
    </source>
</evidence>
<keyword evidence="4" id="KW-1185">Reference proteome</keyword>
<evidence type="ECO:0000256" key="1">
    <source>
        <dbReference type="SAM" id="SignalP"/>
    </source>
</evidence>
<dbReference type="CDD" id="cd00118">
    <property type="entry name" value="LysM"/>
    <property type="match status" value="1"/>
</dbReference>
<dbReference type="KEGG" id="vab:WPS_29000"/>
<reference evidence="3 4" key="1">
    <citation type="journal article" date="2022" name="ISME Commun">
        <title>Vulcanimicrobium alpinus gen. nov. sp. nov., the first cultivated representative of the candidate phylum 'Eremiobacterota', is a metabolically versatile aerobic anoxygenic phototroph.</title>
        <authorList>
            <person name="Yabe S."/>
            <person name="Muto K."/>
            <person name="Abe K."/>
            <person name="Yokota A."/>
            <person name="Staudigel H."/>
            <person name="Tebo B.M."/>
        </authorList>
    </citation>
    <scope>NUCLEOTIDE SEQUENCE [LARGE SCALE GENOMIC DNA]</scope>
    <source>
        <strain evidence="3 4">WC8-2</strain>
    </source>
</reference>
<feature type="domain" description="LysM" evidence="2">
    <location>
        <begin position="44"/>
        <end position="94"/>
    </location>
</feature>
<keyword evidence="1" id="KW-0732">Signal</keyword>
<dbReference type="InterPro" id="IPR018392">
    <property type="entry name" value="LysM"/>
</dbReference>
<dbReference type="Proteomes" id="UP001317532">
    <property type="component" value="Chromosome"/>
</dbReference>
<dbReference type="Gene3D" id="3.10.350.10">
    <property type="entry name" value="LysM domain"/>
    <property type="match status" value="1"/>
</dbReference>
<dbReference type="Pfam" id="PF01476">
    <property type="entry name" value="LysM"/>
    <property type="match status" value="1"/>
</dbReference>
<feature type="chain" id="PRO_5042999548" description="LysM domain-containing protein" evidence="1">
    <location>
        <begin position="38"/>
        <end position="96"/>
    </location>
</feature>
<organism evidence="3 4">
    <name type="scientific">Vulcanimicrobium alpinum</name>
    <dbReference type="NCBI Taxonomy" id="3016050"/>
    <lineage>
        <taxon>Bacteria</taxon>
        <taxon>Bacillati</taxon>
        <taxon>Vulcanimicrobiota</taxon>
        <taxon>Vulcanimicrobiia</taxon>
        <taxon>Vulcanimicrobiales</taxon>
        <taxon>Vulcanimicrobiaceae</taxon>
        <taxon>Vulcanimicrobium</taxon>
    </lineage>
</organism>
<sequence length="96" mass="10013">MALYPIKRAKPTLMPLVVLAGLSLAVTVPALSSTVHAAPPVTYTNATVRSGDTLWSLAERSTTSGADVQATVDQIIAANHLANANLSVGQQLRIPH</sequence>
<protein>
    <recommendedName>
        <fullName evidence="2">LysM domain-containing protein</fullName>
    </recommendedName>
</protein>
<dbReference type="EMBL" id="AP025523">
    <property type="protein sequence ID" value="BDE07624.1"/>
    <property type="molecule type" value="Genomic_DNA"/>
</dbReference>
<dbReference type="InterPro" id="IPR036779">
    <property type="entry name" value="LysM_dom_sf"/>
</dbReference>
<dbReference type="PROSITE" id="PS51782">
    <property type="entry name" value="LYSM"/>
    <property type="match status" value="1"/>
</dbReference>
<accession>A0AAN1XYC7</accession>
<dbReference type="SUPFAM" id="SSF54106">
    <property type="entry name" value="LysM domain"/>
    <property type="match status" value="1"/>
</dbReference>
<dbReference type="RefSeq" id="WP_317995202.1">
    <property type="nucleotide sequence ID" value="NZ_AP025523.1"/>
</dbReference>
<evidence type="ECO:0000313" key="4">
    <source>
        <dbReference type="Proteomes" id="UP001317532"/>
    </source>
</evidence>
<gene>
    <name evidence="3" type="ORF">WPS_29000</name>
</gene>
<evidence type="ECO:0000259" key="2">
    <source>
        <dbReference type="PROSITE" id="PS51782"/>
    </source>
</evidence>
<name>A0AAN1XYC7_UNVUL</name>